<feature type="region of interest" description="Disordered" evidence="2">
    <location>
        <begin position="411"/>
        <end position="442"/>
    </location>
</feature>
<evidence type="ECO:0000256" key="2">
    <source>
        <dbReference type="SAM" id="MobiDB-lite"/>
    </source>
</evidence>
<feature type="region of interest" description="Disordered" evidence="2">
    <location>
        <begin position="212"/>
        <end position="246"/>
    </location>
</feature>
<proteinExistence type="predicted"/>
<dbReference type="PANTHER" id="PTHR13503">
    <property type="entry name" value="NEGATIVE ELONGATION FACTOR COMPLEX MEMBER B"/>
    <property type="match status" value="1"/>
</dbReference>
<reference evidence="3" key="1">
    <citation type="journal article" date="2021" name="Proc. Natl. Acad. Sci. U.S.A.">
        <title>Three genomes in the algal genus Volvox reveal the fate of a haploid sex-determining region after a transition to homothallism.</title>
        <authorList>
            <person name="Yamamoto K."/>
            <person name="Hamaji T."/>
            <person name="Kawai-Toyooka H."/>
            <person name="Matsuzaki R."/>
            <person name="Takahashi F."/>
            <person name="Nishimura Y."/>
            <person name="Kawachi M."/>
            <person name="Noguchi H."/>
            <person name="Minakuchi Y."/>
            <person name="Umen J.G."/>
            <person name="Toyoda A."/>
            <person name="Nozaki H."/>
        </authorList>
    </citation>
    <scope>NUCLEOTIDE SEQUENCE</scope>
    <source>
        <strain evidence="3">NIES-3780</strain>
    </source>
</reference>
<evidence type="ECO:0000256" key="1">
    <source>
        <dbReference type="SAM" id="Coils"/>
    </source>
</evidence>
<organism evidence="3 4">
    <name type="scientific">Volvox africanus</name>
    <dbReference type="NCBI Taxonomy" id="51714"/>
    <lineage>
        <taxon>Eukaryota</taxon>
        <taxon>Viridiplantae</taxon>
        <taxon>Chlorophyta</taxon>
        <taxon>core chlorophytes</taxon>
        <taxon>Chlorophyceae</taxon>
        <taxon>CS clade</taxon>
        <taxon>Chlamydomonadales</taxon>
        <taxon>Volvocaceae</taxon>
        <taxon>Volvox</taxon>
    </lineage>
</organism>
<gene>
    <name evidence="3" type="ORF">Vafri_17765</name>
</gene>
<feature type="compositionally biased region" description="Low complexity" evidence="2">
    <location>
        <begin position="212"/>
        <end position="234"/>
    </location>
</feature>
<dbReference type="GO" id="GO:0005634">
    <property type="term" value="C:nucleus"/>
    <property type="evidence" value="ECO:0007669"/>
    <property type="project" value="InterPro"/>
</dbReference>
<dbReference type="InterPro" id="IPR010405">
    <property type="entry name" value="COBRA1"/>
</dbReference>
<keyword evidence="1" id="KW-0175">Coiled coil</keyword>
<dbReference type="AlphaFoldDB" id="A0A8J4F7S5"/>
<dbReference type="Proteomes" id="UP000747399">
    <property type="component" value="Unassembled WGS sequence"/>
</dbReference>
<name>A0A8J4F7S5_9CHLO</name>
<feature type="compositionally biased region" description="Gly residues" evidence="2">
    <location>
        <begin position="235"/>
        <end position="246"/>
    </location>
</feature>
<dbReference type="Pfam" id="PF06209">
    <property type="entry name" value="COBRA1"/>
    <property type="match status" value="3"/>
</dbReference>
<feature type="coiled-coil region" evidence="1">
    <location>
        <begin position="70"/>
        <end position="104"/>
    </location>
</feature>
<keyword evidence="4" id="KW-1185">Reference proteome</keyword>
<dbReference type="EMBL" id="BNCO01000060">
    <property type="protein sequence ID" value="GIL63753.1"/>
    <property type="molecule type" value="Genomic_DNA"/>
</dbReference>
<evidence type="ECO:0000313" key="3">
    <source>
        <dbReference type="EMBL" id="GIL63753.1"/>
    </source>
</evidence>
<sequence length="853" mass="89826">MAASPTRGGAGTDGSGGAGRGPLIGGEGKDMVHEIMAAAGPGGIAQVQEACLMPFPLVRHLLGMLEIMDVTRLEAHRAVLQRAKERLLARVAALDSRADKARLERLLAASFMYVGMVDMREVPLTVMERLERVPAQHLKQLASDPDVFKILPPGVQRQVWEYDKNLLQNDALPLVGAYKYETATYMRALAADEFLPAVLVEAQRLAVTLTSATPSSSAAAPGGSAADPDSLVGLGSSGRGKGGAKPRGGAGVAAAAAAARVAGSHLLGSSGGGSGSGGVPGSAVVGITRKILRKGSRITQALKGMVGSSPKIYTQIVELCTVKFRDAESLYVGVRECSYAALRAQLLMALHDDNNQVVAKDRCHELAWTLDAGIRNGCLSDKHLEKLGSFFAEIVEAAEEADNLALGGSKRRRGASGALPGRFSKDPRDEAESAGAGGHGGGAGGVVEPLRVLGDAGLVLRDPSALHLLAAQALSLLQSEVVAAERLPRDVPDLVLVLRLMQLAVDCRTMMRDGRYRYPDPDPEVLHDLLPLAAALQVDHYIATVEAAATAAKAAAGTATGMAAGSAGAAPGAGAVGGSAAAPAGTAQVGPEANAIVDEVEVEFPDQTTKGRIYHVLRSNEVGRRLLQTFALERLARGDFLAATKVLSLLARVLAPGCLEVETADFAATLAIRLAELVKARRLGPGSRLWLVAVDNLLVHAVDSHTQTHEEVLRLLLVAALPTPDGRPPLLTPDEVDAYLRNTLENSKKSRKRYKKFSGGDALARFPMCLLASDIGSDIGSDGWPGIMQLKVRRLKQHIRTLRKRRDRVKLGVLPLLPKALRLRLNERFHGTIGCGKSCLVPNAVPPTRLCKG</sequence>
<protein>
    <submittedName>
        <fullName evidence="3">Uncharacterized protein</fullName>
    </submittedName>
</protein>
<evidence type="ECO:0000313" key="4">
    <source>
        <dbReference type="Proteomes" id="UP000747399"/>
    </source>
</evidence>
<feature type="region of interest" description="Disordered" evidence="2">
    <location>
        <begin position="1"/>
        <end position="23"/>
    </location>
</feature>
<dbReference type="GO" id="GO:0045892">
    <property type="term" value="P:negative regulation of DNA-templated transcription"/>
    <property type="evidence" value="ECO:0007669"/>
    <property type="project" value="InterPro"/>
</dbReference>
<feature type="compositionally biased region" description="Gly residues" evidence="2">
    <location>
        <begin position="8"/>
        <end position="23"/>
    </location>
</feature>
<accession>A0A8J4F7S5</accession>
<dbReference type="PANTHER" id="PTHR13503:SF3">
    <property type="entry name" value="NEGATIVE ELONGATION FACTOR B"/>
    <property type="match status" value="1"/>
</dbReference>
<comment type="caution">
    <text evidence="3">The sequence shown here is derived from an EMBL/GenBank/DDBJ whole genome shotgun (WGS) entry which is preliminary data.</text>
</comment>